<accession>A0A1M6BN59</accession>
<dbReference type="InterPro" id="IPR050210">
    <property type="entry name" value="tRNA_Adenine-N(6)_MTase"/>
</dbReference>
<dbReference type="OrthoDB" id="9777257at2"/>
<proteinExistence type="predicted"/>
<dbReference type="GO" id="GO:0003676">
    <property type="term" value="F:nucleic acid binding"/>
    <property type="evidence" value="ECO:0007669"/>
    <property type="project" value="InterPro"/>
</dbReference>
<evidence type="ECO:0000313" key="3">
    <source>
        <dbReference type="Proteomes" id="UP000184442"/>
    </source>
</evidence>
<feature type="domain" description="Methyltransferase small" evidence="1">
    <location>
        <begin position="34"/>
        <end position="172"/>
    </location>
</feature>
<reference evidence="2 3" key="1">
    <citation type="submission" date="2016-11" db="EMBL/GenBank/DDBJ databases">
        <authorList>
            <person name="Jaros S."/>
            <person name="Januszkiewicz K."/>
            <person name="Wedrychowicz H."/>
        </authorList>
    </citation>
    <scope>NUCLEOTIDE SEQUENCE [LARGE SCALE GENOMIC DNA]</scope>
    <source>
        <strain evidence="2 3">DSM 19022</strain>
    </source>
</reference>
<dbReference type="RefSeq" id="WP_073024070.1">
    <property type="nucleotide sequence ID" value="NZ_FQZS01000004.1"/>
</dbReference>
<sequence>MEDLVRSDETLDDLQNGYYIIQKKDGFRFGVDAVLLSDFAALKRTDNVLEMGTGTGIISILLYAKKNPKSIVAVEIQEDMAEMASRSVGYNKLENYITVLNMDLKDAPKKLGKGVFNAVVTNPPYMKLGCGIVNPSEKQAISRFEVNCSLEDVLDSAYEVLMPGGKLFMVHRADRLVDIIFYMRMRKIEPKRIRFVHSAIGKKPHLLLIEGMKGGKPELKFMEPLYIYDDKGEYTQEIHDIYGRIK</sequence>
<dbReference type="PANTHER" id="PTHR47739">
    <property type="entry name" value="TRNA1(VAL) (ADENINE(37)-N6)-METHYLTRANSFERASE"/>
    <property type="match status" value="1"/>
</dbReference>
<dbReference type="CDD" id="cd02440">
    <property type="entry name" value="AdoMet_MTases"/>
    <property type="match status" value="1"/>
</dbReference>
<keyword evidence="2" id="KW-0489">Methyltransferase</keyword>
<keyword evidence="3" id="KW-1185">Reference proteome</keyword>
<dbReference type="Proteomes" id="UP000184442">
    <property type="component" value="Unassembled WGS sequence"/>
</dbReference>
<dbReference type="InterPro" id="IPR002052">
    <property type="entry name" value="DNA_methylase_N6_adenine_CS"/>
</dbReference>
<dbReference type="Gene3D" id="3.40.50.150">
    <property type="entry name" value="Vaccinia Virus protein VP39"/>
    <property type="match status" value="1"/>
</dbReference>
<dbReference type="GO" id="GO:0008170">
    <property type="term" value="F:N-methyltransferase activity"/>
    <property type="evidence" value="ECO:0007669"/>
    <property type="project" value="UniProtKB-ARBA"/>
</dbReference>
<dbReference type="GO" id="GO:0032259">
    <property type="term" value="P:methylation"/>
    <property type="evidence" value="ECO:0007669"/>
    <property type="project" value="UniProtKB-KW"/>
</dbReference>
<keyword evidence="2" id="KW-0808">Transferase</keyword>
<gene>
    <name evidence="2" type="ORF">SAMN02745176_00449</name>
</gene>
<dbReference type="PROSITE" id="PS00092">
    <property type="entry name" value="N6_MTASE"/>
    <property type="match status" value="1"/>
</dbReference>
<dbReference type="InterPro" id="IPR029063">
    <property type="entry name" value="SAM-dependent_MTases_sf"/>
</dbReference>
<dbReference type="SUPFAM" id="SSF53335">
    <property type="entry name" value="S-adenosyl-L-methionine-dependent methyltransferases"/>
    <property type="match status" value="1"/>
</dbReference>
<dbReference type="GO" id="GO:0008757">
    <property type="term" value="F:S-adenosylmethionine-dependent methyltransferase activity"/>
    <property type="evidence" value="ECO:0007669"/>
    <property type="project" value="UniProtKB-ARBA"/>
</dbReference>
<dbReference type="AlphaFoldDB" id="A0A1M6BN59"/>
<name>A0A1M6BN59_9FIRM</name>
<dbReference type="Pfam" id="PF05175">
    <property type="entry name" value="MTS"/>
    <property type="match status" value="1"/>
</dbReference>
<dbReference type="EMBL" id="FQZS01000004">
    <property type="protein sequence ID" value="SHI50104.1"/>
    <property type="molecule type" value="Genomic_DNA"/>
</dbReference>
<evidence type="ECO:0000259" key="1">
    <source>
        <dbReference type="Pfam" id="PF05175"/>
    </source>
</evidence>
<protein>
    <submittedName>
        <fullName evidence="2">tRNA1(Val) A37 N6-methylase TrmN6</fullName>
    </submittedName>
</protein>
<evidence type="ECO:0000313" key="2">
    <source>
        <dbReference type="EMBL" id="SHI50104.1"/>
    </source>
</evidence>
<dbReference type="STRING" id="1122184.SAMN02745176_00449"/>
<organism evidence="2 3">
    <name type="scientific">Lutispora thermophila DSM 19022</name>
    <dbReference type="NCBI Taxonomy" id="1122184"/>
    <lineage>
        <taxon>Bacteria</taxon>
        <taxon>Bacillati</taxon>
        <taxon>Bacillota</taxon>
        <taxon>Clostridia</taxon>
        <taxon>Lutisporales</taxon>
        <taxon>Lutisporaceae</taxon>
        <taxon>Lutispora</taxon>
    </lineage>
</organism>
<dbReference type="PANTHER" id="PTHR47739:SF1">
    <property type="entry name" value="TRNA1(VAL) (ADENINE(37)-N6)-METHYLTRANSFERASE"/>
    <property type="match status" value="1"/>
</dbReference>
<dbReference type="InterPro" id="IPR007848">
    <property type="entry name" value="Small_mtfrase_dom"/>
</dbReference>